<name>A0A0L9VNR5_PHAAN</name>
<evidence type="ECO:0000313" key="2">
    <source>
        <dbReference type="Proteomes" id="UP000053144"/>
    </source>
</evidence>
<sequence>MPLAPASLPALVSARMSQQPWQDQLCDQLQQGNPASELQGMTNQVAQLTTLTHFDEVQIHFNAFDLVKVEPIKPAIDTAILMPAHTHILDSVFHVEQIDIPDAVYDVCTEPDHSFDDNFVQCADSIDSVIVAEDNFYESIQVYSNLETPTATSEFPMPFDAFDCMCLDLIEPVSMAGALPTHTLRAMCLLSVGVGSSAQWDDSIVHINFDLDVVDDILSSGTDIEEVAYTEGTKVTLWRGFKKALRQASYILNVSTEGVNFDIRKDVYQSDWVPIGVIPAGTFPDDEPTEMPTEARTTEAAAKIGTTEGNSGVPFLEDAPVVSLV</sequence>
<evidence type="ECO:0000313" key="1">
    <source>
        <dbReference type="EMBL" id="KOM56711.1"/>
    </source>
</evidence>
<organism evidence="1 2">
    <name type="scientific">Phaseolus angularis</name>
    <name type="common">Azuki bean</name>
    <name type="synonym">Vigna angularis</name>
    <dbReference type="NCBI Taxonomy" id="3914"/>
    <lineage>
        <taxon>Eukaryota</taxon>
        <taxon>Viridiplantae</taxon>
        <taxon>Streptophyta</taxon>
        <taxon>Embryophyta</taxon>
        <taxon>Tracheophyta</taxon>
        <taxon>Spermatophyta</taxon>
        <taxon>Magnoliopsida</taxon>
        <taxon>eudicotyledons</taxon>
        <taxon>Gunneridae</taxon>
        <taxon>Pentapetalae</taxon>
        <taxon>rosids</taxon>
        <taxon>fabids</taxon>
        <taxon>Fabales</taxon>
        <taxon>Fabaceae</taxon>
        <taxon>Papilionoideae</taxon>
        <taxon>50 kb inversion clade</taxon>
        <taxon>NPAAA clade</taxon>
        <taxon>indigoferoid/millettioid clade</taxon>
        <taxon>Phaseoleae</taxon>
        <taxon>Vigna</taxon>
    </lineage>
</organism>
<proteinExistence type="predicted"/>
<accession>A0A0L9VNR5</accession>
<gene>
    <name evidence="1" type="ORF">LR48_Vigan10g260300</name>
</gene>
<protein>
    <submittedName>
        <fullName evidence="1">Uncharacterized protein</fullName>
    </submittedName>
</protein>
<dbReference type="Proteomes" id="UP000053144">
    <property type="component" value="Chromosome 10"/>
</dbReference>
<reference evidence="2" key="1">
    <citation type="journal article" date="2015" name="Proc. Natl. Acad. Sci. U.S.A.">
        <title>Genome sequencing of adzuki bean (Vigna angularis) provides insight into high starch and low fat accumulation and domestication.</title>
        <authorList>
            <person name="Yang K."/>
            <person name="Tian Z."/>
            <person name="Chen C."/>
            <person name="Luo L."/>
            <person name="Zhao B."/>
            <person name="Wang Z."/>
            <person name="Yu L."/>
            <person name="Li Y."/>
            <person name="Sun Y."/>
            <person name="Li W."/>
            <person name="Chen Y."/>
            <person name="Li Y."/>
            <person name="Zhang Y."/>
            <person name="Ai D."/>
            <person name="Zhao J."/>
            <person name="Shang C."/>
            <person name="Ma Y."/>
            <person name="Wu B."/>
            <person name="Wang M."/>
            <person name="Gao L."/>
            <person name="Sun D."/>
            <person name="Zhang P."/>
            <person name="Guo F."/>
            <person name="Wang W."/>
            <person name="Li Y."/>
            <person name="Wang J."/>
            <person name="Varshney R.K."/>
            <person name="Wang J."/>
            <person name="Ling H.Q."/>
            <person name="Wan P."/>
        </authorList>
    </citation>
    <scope>NUCLEOTIDE SEQUENCE</scope>
    <source>
        <strain evidence="2">cv. Jingnong 6</strain>
    </source>
</reference>
<dbReference type="EMBL" id="CM003380">
    <property type="protein sequence ID" value="KOM56711.1"/>
    <property type="molecule type" value="Genomic_DNA"/>
</dbReference>
<dbReference type="AlphaFoldDB" id="A0A0L9VNR5"/>
<dbReference type="Gramene" id="KOM56711">
    <property type="protein sequence ID" value="KOM56711"/>
    <property type="gene ID" value="LR48_Vigan10g260300"/>
</dbReference>